<sequence length="120" mass="14089">MMTNAVVVAMSKNCPNLVVFRLCIIEVYRPHVVPQESMDEGFGVIVMNCKKLTRQSATRVPPNVSLYYLFQGNQNDVAIFHEFPSIYHIQEFVRKDIIRWLQFLHHKLDFYDFCFPFAKG</sequence>
<evidence type="ECO:0000313" key="2">
    <source>
        <dbReference type="Proteomes" id="UP001157006"/>
    </source>
</evidence>
<name>A0AAV0Z0N6_VICFA</name>
<evidence type="ECO:0000313" key="1">
    <source>
        <dbReference type="EMBL" id="CAI8590010.1"/>
    </source>
</evidence>
<keyword evidence="2" id="KW-1185">Reference proteome</keyword>
<dbReference type="EMBL" id="OX451736">
    <property type="protein sequence ID" value="CAI8590010.1"/>
    <property type="molecule type" value="Genomic_DNA"/>
</dbReference>
<gene>
    <name evidence="1" type="ORF">VFH_I420880</name>
</gene>
<dbReference type="InterPro" id="IPR032675">
    <property type="entry name" value="LRR_dom_sf"/>
</dbReference>
<dbReference type="AlphaFoldDB" id="A0AAV0Z0N6"/>
<dbReference type="Proteomes" id="UP001157006">
    <property type="component" value="Chromosome 1L"/>
</dbReference>
<organism evidence="1 2">
    <name type="scientific">Vicia faba</name>
    <name type="common">Broad bean</name>
    <name type="synonym">Faba vulgaris</name>
    <dbReference type="NCBI Taxonomy" id="3906"/>
    <lineage>
        <taxon>Eukaryota</taxon>
        <taxon>Viridiplantae</taxon>
        <taxon>Streptophyta</taxon>
        <taxon>Embryophyta</taxon>
        <taxon>Tracheophyta</taxon>
        <taxon>Spermatophyta</taxon>
        <taxon>Magnoliopsida</taxon>
        <taxon>eudicotyledons</taxon>
        <taxon>Gunneridae</taxon>
        <taxon>Pentapetalae</taxon>
        <taxon>rosids</taxon>
        <taxon>fabids</taxon>
        <taxon>Fabales</taxon>
        <taxon>Fabaceae</taxon>
        <taxon>Papilionoideae</taxon>
        <taxon>50 kb inversion clade</taxon>
        <taxon>NPAAA clade</taxon>
        <taxon>Hologalegina</taxon>
        <taxon>IRL clade</taxon>
        <taxon>Fabeae</taxon>
        <taxon>Vicia</taxon>
    </lineage>
</organism>
<reference evidence="1 2" key="1">
    <citation type="submission" date="2023-01" db="EMBL/GenBank/DDBJ databases">
        <authorList>
            <person name="Kreplak J."/>
        </authorList>
    </citation>
    <scope>NUCLEOTIDE SEQUENCE [LARGE SCALE GENOMIC DNA]</scope>
</reference>
<protein>
    <submittedName>
        <fullName evidence="1">Uncharacterized protein</fullName>
    </submittedName>
</protein>
<accession>A0AAV0Z0N6</accession>
<proteinExistence type="predicted"/>
<dbReference type="Gene3D" id="3.80.10.10">
    <property type="entry name" value="Ribonuclease Inhibitor"/>
    <property type="match status" value="1"/>
</dbReference>